<name>A0AAE3MKL3_9FLAO</name>
<keyword evidence="1" id="KW-0812">Transmembrane</keyword>
<keyword evidence="3" id="KW-1185">Reference proteome</keyword>
<evidence type="ECO:0000313" key="3">
    <source>
        <dbReference type="Proteomes" id="UP001207116"/>
    </source>
</evidence>
<protein>
    <submittedName>
        <fullName evidence="2">Uncharacterized protein</fullName>
    </submittedName>
</protein>
<evidence type="ECO:0000313" key="2">
    <source>
        <dbReference type="EMBL" id="MCX2719530.1"/>
    </source>
</evidence>
<dbReference type="AlphaFoldDB" id="A0AAE3MKL3"/>
<feature type="transmembrane region" description="Helical" evidence="1">
    <location>
        <begin position="120"/>
        <end position="137"/>
    </location>
</feature>
<accession>A0AAE3MKL3</accession>
<feature type="transmembrane region" description="Helical" evidence="1">
    <location>
        <begin position="88"/>
        <end position="108"/>
    </location>
</feature>
<sequence>MDGKSRNSKKARKRFFIESIAIFFIIATPFIHKIHDYLPRDPEETINFLGMIIDKNGFANLRTYSWFLLNKFIPFYLLLIWFFTNKHWWYHILLIPLCMYAFQIFEVLYSEDDLVDTENIFWLLPICMVVIPFVYFVRVKLYDKHVHGIDLEAMDAELKYYRDKEREANHFVKEKESNDTKDLLLEEDELSDKLPKSMIQKMFSSLKHSMQNLLDMLL</sequence>
<organism evidence="2 3">
    <name type="scientific">Lentiprolixibacter aurantiacus</name>
    <dbReference type="NCBI Taxonomy" id="2993939"/>
    <lineage>
        <taxon>Bacteria</taxon>
        <taxon>Pseudomonadati</taxon>
        <taxon>Bacteroidota</taxon>
        <taxon>Flavobacteriia</taxon>
        <taxon>Flavobacteriales</taxon>
        <taxon>Flavobacteriaceae</taxon>
        <taxon>Lentiprolixibacter</taxon>
    </lineage>
</organism>
<dbReference type="Proteomes" id="UP001207116">
    <property type="component" value="Unassembled WGS sequence"/>
</dbReference>
<feature type="transmembrane region" description="Helical" evidence="1">
    <location>
        <begin position="15"/>
        <end position="32"/>
    </location>
</feature>
<reference evidence="2" key="1">
    <citation type="submission" date="2022-11" db="EMBL/GenBank/DDBJ databases">
        <title>The characterization of three novel Bacteroidetes species and genomic analysis of their roles in tidal elemental geochemical cycles.</title>
        <authorList>
            <person name="Ma K.-J."/>
        </authorList>
    </citation>
    <scope>NUCLEOTIDE SEQUENCE</scope>
    <source>
        <strain evidence="2">M415</strain>
    </source>
</reference>
<feature type="transmembrane region" description="Helical" evidence="1">
    <location>
        <begin position="64"/>
        <end position="83"/>
    </location>
</feature>
<comment type="caution">
    <text evidence="2">The sequence shown here is derived from an EMBL/GenBank/DDBJ whole genome shotgun (WGS) entry which is preliminary data.</text>
</comment>
<keyword evidence="1" id="KW-1133">Transmembrane helix</keyword>
<dbReference type="RefSeq" id="WP_266012224.1">
    <property type="nucleotide sequence ID" value="NZ_JAPFQP010000002.1"/>
</dbReference>
<proteinExistence type="predicted"/>
<evidence type="ECO:0000256" key="1">
    <source>
        <dbReference type="SAM" id="Phobius"/>
    </source>
</evidence>
<keyword evidence="1" id="KW-0472">Membrane</keyword>
<dbReference type="EMBL" id="JAPFQP010000002">
    <property type="protein sequence ID" value="MCX2719530.1"/>
    <property type="molecule type" value="Genomic_DNA"/>
</dbReference>
<gene>
    <name evidence="2" type="ORF">OO016_07950</name>
</gene>